<dbReference type="Proteomes" id="UP000199213">
    <property type="component" value="Unassembled WGS sequence"/>
</dbReference>
<evidence type="ECO:0000313" key="1">
    <source>
        <dbReference type="EMBL" id="SDK21811.1"/>
    </source>
</evidence>
<gene>
    <name evidence="1" type="ORF">SAMN04487820_105290</name>
</gene>
<dbReference type="AlphaFoldDB" id="A0A1G9A3J4"/>
<keyword evidence="2" id="KW-1185">Reference proteome</keyword>
<reference evidence="2" key="1">
    <citation type="submission" date="2016-10" db="EMBL/GenBank/DDBJ databases">
        <authorList>
            <person name="Varghese N."/>
            <person name="Submissions S."/>
        </authorList>
    </citation>
    <scope>NUCLEOTIDE SEQUENCE [LARGE SCALE GENOMIC DNA]</scope>
    <source>
        <strain evidence="2">DSM 45460</strain>
    </source>
</reference>
<dbReference type="OrthoDB" id="4144896at2"/>
<evidence type="ECO:0008006" key="3">
    <source>
        <dbReference type="Google" id="ProtNLM"/>
    </source>
</evidence>
<dbReference type="EMBL" id="FNFM01000005">
    <property type="protein sequence ID" value="SDK21811.1"/>
    <property type="molecule type" value="Genomic_DNA"/>
</dbReference>
<accession>A0A1G9A3J4</accession>
<sequence>MSLRQVWRRNREEARLRRQLRSTLRRAGIAEPTDMLEVCERLSAIWPVPIVAAPFDLPAHGPFGLTIRYAPEPRDEAIYILYQRVATPLHQQHVVAHELGHVLGGHPLEPVNDLSEIDPSGSTGTLRRTSYNSRVEREAETIATVLLGRAAAQEGVTLPSNDARDHRLRRVLGDKVEWL</sequence>
<dbReference type="RefSeq" id="WP_092627826.1">
    <property type="nucleotide sequence ID" value="NZ_FNFM01000005.1"/>
</dbReference>
<evidence type="ECO:0000313" key="2">
    <source>
        <dbReference type="Proteomes" id="UP000199213"/>
    </source>
</evidence>
<protein>
    <recommendedName>
        <fullName evidence="3">IrrE N-terminal-like domain-containing protein</fullName>
    </recommendedName>
</protein>
<name>A0A1G9A3J4_ACTMZ</name>
<organism evidence="1 2">
    <name type="scientific">Actinopolyspora mzabensis</name>
    <dbReference type="NCBI Taxonomy" id="995066"/>
    <lineage>
        <taxon>Bacteria</taxon>
        <taxon>Bacillati</taxon>
        <taxon>Actinomycetota</taxon>
        <taxon>Actinomycetes</taxon>
        <taxon>Actinopolysporales</taxon>
        <taxon>Actinopolysporaceae</taxon>
        <taxon>Actinopolyspora</taxon>
    </lineage>
</organism>
<proteinExistence type="predicted"/>